<accession>A0A4R6PQR5</accession>
<dbReference type="RefSeq" id="WP_133538545.1">
    <property type="nucleotide sequence ID" value="NZ_SNXI01000001.1"/>
</dbReference>
<dbReference type="InterPro" id="IPR003607">
    <property type="entry name" value="HD/PDEase_dom"/>
</dbReference>
<dbReference type="Gene3D" id="1.10.3210.10">
    <property type="entry name" value="Hypothetical protein af1432"/>
    <property type="match status" value="1"/>
</dbReference>
<evidence type="ECO:0000256" key="1">
    <source>
        <dbReference type="ARBA" id="ARBA00022801"/>
    </source>
</evidence>
<dbReference type="InterPro" id="IPR006674">
    <property type="entry name" value="HD_domain"/>
</dbReference>
<dbReference type="GO" id="GO:0016787">
    <property type="term" value="F:hydrolase activity"/>
    <property type="evidence" value="ECO:0007669"/>
    <property type="project" value="UniProtKB-KW"/>
</dbReference>
<name>A0A4R6PQR5_9GAMM</name>
<keyword evidence="4" id="KW-1185">Reference proteome</keyword>
<dbReference type="Proteomes" id="UP000295531">
    <property type="component" value="Unassembled WGS sequence"/>
</dbReference>
<organism evidence="3 4">
    <name type="scientific">Idiomarina aquatica</name>
    <dbReference type="NCBI Taxonomy" id="1327752"/>
    <lineage>
        <taxon>Bacteria</taxon>
        <taxon>Pseudomonadati</taxon>
        <taxon>Pseudomonadota</taxon>
        <taxon>Gammaproteobacteria</taxon>
        <taxon>Alteromonadales</taxon>
        <taxon>Idiomarinaceae</taxon>
        <taxon>Idiomarina</taxon>
    </lineage>
</organism>
<dbReference type="PANTHER" id="PTHR37294">
    <property type="entry name" value="3'-5' EXORIBONUCLEASE YHAM"/>
    <property type="match status" value="1"/>
</dbReference>
<feature type="domain" description="HD" evidence="2">
    <location>
        <begin position="209"/>
        <end position="325"/>
    </location>
</feature>
<dbReference type="PANTHER" id="PTHR37294:SF1">
    <property type="entry name" value="3'-5' EXORIBONUCLEASE YHAM"/>
    <property type="match status" value="1"/>
</dbReference>
<reference evidence="3 4" key="1">
    <citation type="submission" date="2019-03" db="EMBL/GenBank/DDBJ databases">
        <title>Freshwater and sediment microbial communities from various areas in North America, analyzing microbe dynamics in response to fracking.</title>
        <authorList>
            <person name="Lamendella R."/>
        </authorList>
    </citation>
    <scope>NUCLEOTIDE SEQUENCE [LARGE SCALE GENOMIC DNA]</scope>
    <source>
        <strain evidence="3 4">18_TX</strain>
    </source>
</reference>
<evidence type="ECO:0000259" key="2">
    <source>
        <dbReference type="PROSITE" id="PS51831"/>
    </source>
</evidence>
<dbReference type="SUPFAM" id="SSF109604">
    <property type="entry name" value="HD-domain/PDEase-like"/>
    <property type="match status" value="1"/>
</dbReference>
<dbReference type="GO" id="GO:0031125">
    <property type="term" value="P:rRNA 3'-end processing"/>
    <property type="evidence" value="ECO:0007669"/>
    <property type="project" value="TreeGrafter"/>
</dbReference>
<evidence type="ECO:0000313" key="3">
    <source>
        <dbReference type="EMBL" id="TDP40848.1"/>
    </source>
</evidence>
<keyword evidence="1" id="KW-0378">Hydrolase</keyword>
<dbReference type="Pfam" id="PF01966">
    <property type="entry name" value="HD"/>
    <property type="match status" value="1"/>
</dbReference>
<proteinExistence type="predicted"/>
<sequence length="354" mass="39302">MLNSVAKASYVNNHNITNGGDNPSPVNQKNENVHVKTIAQSINDGYLTGLYRITGVIVKIAKNGEPYVSIRLSDSTGDVHAVIWPERKPLDWNPPYRNSMNTCVYASGSVNYFTSCNKNPAEKKPTIVIDEIRLATENELHEAPALTTLPRLYCPNKDVFDKLISTARELESPPLKRFVCRVLNQDQVFQRFLQAPASTKYHHSYPGGLLEHSVEVACIINNIELYRSPNEKELAIVGGLLHDIGKVRSYNNYGSMSLNGKLTDHNAQTLEICAEALKELDSDNYNLAETLRHIWTCSSPGSRYGRPTKFAIGHVVATADRISAEFGNENAAFASASTHQNLARLGQLEYCRLA</sequence>
<comment type="caution">
    <text evidence="3">The sequence shown here is derived from an EMBL/GenBank/DDBJ whole genome shotgun (WGS) entry which is preliminary data.</text>
</comment>
<dbReference type="OrthoDB" id="6190309at2"/>
<dbReference type="EMBL" id="SNXI01000001">
    <property type="protein sequence ID" value="TDP40848.1"/>
    <property type="molecule type" value="Genomic_DNA"/>
</dbReference>
<dbReference type="NCBIfam" id="TIGR00277">
    <property type="entry name" value="HDIG"/>
    <property type="match status" value="1"/>
</dbReference>
<dbReference type="AlphaFoldDB" id="A0A4R6PQR5"/>
<dbReference type="InterPro" id="IPR006675">
    <property type="entry name" value="HDIG_dom"/>
</dbReference>
<dbReference type="CDD" id="cd00077">
    <property type="entry name" value="HDc"/>
    <property type="match status" value="1"/>
</dbReference>
<dbReference type="PROSITE" id="PS51831">
    <property type="entry name" value="HD"/>
    <property type="match status" value="1"/>
</dbReference>
<evidence type="ECO:0000313" key="4">
    <source>
        <dbReference type="Proteomes" id="UP000295531"/>
    </source>
</evidence>
<dbReference type="SMART" id="SM00471">
    <property type="entry name" value="HDc"/>
    <property type="match status" value="1"/>
</dbReference>
<gene>
    <name evidence="3" type="ORF">DEU29_101401</name>
</gene>
<dbReference type="InterPro" id="IPR050798">
    <property type="entry name" value="YhaM_exoribonuc/phosphodiest"/>
</dbReference>
<protein>
    <submittedName>
        <fullName evidence="3">3'-5' exoribonuclease</fullName>
    </submittedName>
</protein>